<dbReference type="Proteomes" id="UP000315825">
    <property type="component" value="Unassembled WGS sequence"/>
</dbReference>
<comment type="caution">
    <text evidence="2">The sequence shown here is derived from an EMBL/GenBank/DDBJ whole genome shotgun (WGS) entry which is preliminary data.</text>
</comment>
<dbReference type="EMBL" id="SHBE01000004">
    <property type="protein sequence ID" value="RZO26414.1"/>
    <property type="molecule type" value="Genomic_DNA"/>
</dbReference>
<feature type="transmembrane region" description="Helical" evidence="1">
    <location>
        <begin position="6"/>
        <end position="28"/>
    </location>
</feature>
<protein>
    <submittedName>
        <fullName evidence="2">Uncharacterized protein</fullName>
    </submittedName>
</protein>
<keyword evidence="1" id="KW-0812">Transmembrane</keyword>
<evidence type="ECO:0000313" key="3">
    <source>
        <dbReference type="Proteomes" id="UP000315825"/>
    </source>
</evidence>
<keyword evidence="1" id="KW-1133">Transmembrane helix</keyword>
<evidence type="ECO:0000256" key="1">
    <source>
        <dbReference type="SAM" id="Phobius"/>
    </source>
</evidence>
<sequence length="185" mass="21708">MNNQKILALIILLTPIVVISLSTLTFYYGYKPDETKNNGVLIVPQIRTDNTNLVDIDGQSFNFVKGKWYLVYFDDLNDLNVSESRYKLATSLNVTLGRKMNRLRRVVIYKDEASFENLNELRTKFPRIEFLFDENSQFEKNVSQQLNNPYVSKSLFLMDDFSNVMEEFYLTLTLNEIFEDLKILL</sequence>
<evidence type="ECO:0000313" key="2">
    <source>
        <dbReference type="EMBL" id="RZO26414.1"/>
    </source>
</evidence>
<gene>
    <name evidence="2" type="ORF">EVA92_02655</name>
</gene>
<keyword evidence="1" id="KW-0472">Membrane</keyword>
<organism evidence="2 3">
    <name type="scientific">SAR86 cluster bacterium</name>
    <dbReference type="NCBI Taxonomy" id="2030880"/>
    <lineage>
        <taxon>Bacteria</taxon>
        <taxon>Pseudomonadati</taxon>
        <taxon>Pseudomonadota</taxon>
        <taxon>Gammaproteobacteria</taxon>
        <taxon>SAR86 cluster</taxon>
    </lineage>
</organism>
<accession>A0A520MYX0</accession>
<reference evidence="2 3" key="1">
    <citation type="submission" date="2019-02" db="EMBL/GenBank/DDBJ databases">
        <title>Prokaryotic population dynamics and viral predation in marine succession experiment using metagenomics: the confinement effect.</title>
        <authorList>
            <person name="Haro-Moreno J.M."/>
            <person name="Rodriguez-Valera F."/>
            <person name="Lopez-Perez M."/>
        </authorList>
    </citation>
    <scope>NUCLEOTIDE SEQUENCE [LARGE SCALE GENOMIC DNA]</scope>
    <source>
        <strain evidence="2">MED-G159</strain>
    </source>
</reference>
<name>A0A520MYX0_9GAMM</name>
<proteinExistence type="predicted"/>
<dbReference type="AlphaFoldDB" id="A0A520MYX0"/>